<proteinExistence type="predicted"/>
<dbReference type="Proteomes" id="UP001190926">
    <property type="component" value="Unassembled WGS sequence"/>
</dbReference>
<organism evidence="2 3">
    <name type="scientific">Perilla frutescens var. hirtella</name>
    <name type="common">Perilla citriodora</name>
    <name type="synonym">Perilla setoyensis</name>
    <dbReference type="NCBI Taxonomy" id="608512"/>
    <lineage>
        <taxon>Eukaryota</taxon>
        <taxon>Viridiplantae</taxon>
        <taxon>Streptophyta</taxon>
        <taxon>Embryophyta</taxon>
        <taxon>Tracheophyta</taxon>
        <taxon>Spermatophyta</taxon>
        <taxon>Magnoliopsida</taxon>
        <taxon>eudicotyledons</taxon>
        <taxon>Gunneridae</taxon>
        <taxon>Pentapetalae</taxon>
        <taxon>asterids</taxon>
        <taxon>lamiids</taxon>
        <taxon>Lamiales</taxon>
        <taxon>Lamiaceae</taxon>
        <taxon>Nepetoideae</taxon>
        <taxon>Elsholtzieae</taxon>
        <taxon>Perilla</taxon>
    </lineage>
</organism>
<gene>
    <name evidence="2" type="ORF">C2S53_003251</name>
</gene>
<feature type="region of interest" description="Disordered" evidence="1">
    <location>
        <begin position="1"/>
        <end position="67"/>
    </location>
</feature>
<accession>A0AAD4JKA7</accession>
<reference evidence="2 3" key="1">
    <citation type="journal article" date="2021" name="Nat. Commun.">
        <title>Incipient diploidization of the medicinal plant Perilla within 10,000 years.</title>
        <authorList>
            <person name="Zhang Y."/>
            <person name="Shen Q."/>
            <person name="Leng L."/>
            <person name="Zhang D."/>
            <person name="Chen S."/>
            <person name="Shi Y."/>
            <person name="Ning Z."/>
            <person name="Chen S."/>
        </authorList>
    </citation>
    <scope>NUCLEOTIDE SEQUENCE [LARGE SCALE GENOMIC DNA]</scope>
    <source>
        <strain evidence="3">cv. PC099</strain>
    </source>
</reference>
<evidence type="ECO:0000313" key="3">
    <source>
        <dbReference type="Proteomes" id="UP001190926"/>
    </source>
</evidence>
<feature type="compositionally biased region" description="Low complexity" evidence="1">
    <location>
        <begin position="139"/>
        <end position="149"/>
    </location>
</feature>
<feature type="compositionally biased region" description="Acidic residues" evidence="1">
    <location>
        <begin position="19"/>
        <end position="32"/>
    </location>
</feature>
<feature type="compositionally biased region" description="Basic and acidic residues" evidence="1">
    <location>
        <begin position="44"/>
        <end position="53"/>
    </location>
</feature>
<comment type="caution">
    <text evidence="2">The sequence shown here is derived from an EMBL/GenBank/DDBJ whole genome shotgun (WGS) entry which is preliminary data.</text>
</comment>
<evidence type="ECO:0000313" key="2">
    <source>
        <dbReference type="EMBL" id="KAH6835400.1"/>
    </source>
</evidence>
<sequence length="271" mass="30676">MNNSTSLKHQETRSPNKDEQEEEEEEDQEEDALSLCDFPLNSDEAERNNDASKTHHHRRSSSQPSEYSFEFSSDLIAEYTSHAEDLIHCGKLVPYRQQQQPLFDDHILKSLSEDYDSANFSRRYCDSLPELKPMRSNGSASSTKLTRSSRSLDRKKLRRNSSLVMKSEASDIHRSLSKGLAKSESKPRWYGLMFGLVKLPAAEMDLRDMKNRQVRRNPGSMFPGGGSPAIRSERRSSNSSSWGHDLLRVLSCKNHQSSVAVTASIGLVPQL</sequence>
<name>A0AAD4JKA7_PERFH</name>
<feature type="compositionally biased region" description="Basic and acidic residues" evidence="1">
    <location>
        <begin position="8"/>
        <end position="18"/>
    </location>
</feature>
<dbReference type="AlphaFoldDB" id="A0AAD4JKA7"/>
<dbReference type="PANTHER" id="PTHR34130">
    <property type="entry name" value="OS08G0243800 PROTEIN"/>
    <property type="match status" value="1"/>
</dbReference>
<dbReference type="PANTHER" id="PTHR34130:SF14">
    <property type="match status" value="1"/>
</dbReference>
<feature type="region of interest" description="Disordered" evidence="1">
    <location>
        <begin position="214"/>
        <end position="238"/>
    </location>
</feature>
<evidence type="ECO:0000256" key="1">
    <source>
        <dbReference type="SAM" id="MobiDB-lite"/>
    </source>
</evidence>
<protein>
    <submittedName>
        <fullName evidence="2">Uncharacterized protein</fullName>
    </submittedName>
</protein>
<keyword evidence="3" id="KW-1185">Reference proteome</keyword>
<feature type="region of interest" description="Disordered" evidence="1">
    <location>
        <begin position="131"/>
        <end position="168"/>
    </location>
</feature>
<dbReference type="EMBL" id="SDAM02000035">
    <property type="protein sequence ID" value="KAH6835400.1"/>
    <property type="molecule type" value="Genomic_DNA"/>
</dbReference>